<dbReference type="OrthoDB" id="424465at2759"/>
<keyword evidence="3" id="KW-1185">Reference proteome</keyword>
<sequence>MLTLLDLPQDVLLTIYASLSPQDILALKQTCRGLHAFGCVDYVWHQLKVDLPLDLPAIPELDVNAVPAATLQRSIMNALRLDDNWRRRQPCLKNMWKIPNSELIYQAQFVGTKLLVILSRNTRTINKIQAHLSVWRLPTSRCTQPLRIATIECVPGARFSLAIQKGGENALVIVFGAGVVSFKGVGIYSLNIQDAEDADLPDPDVLKLKAICPSPIEGIIGTTYMSGHMVAIMVARYPAGTRRYQILLINTLTNYKTILDIPRHYLEFNQMQLRLFPEAIAIITYNDRAPGIDISVRAFSAGILSTKIHPQSNLSSLSIPEEPWGEAISEYKLTSMPSFFDLCISPESATRADDKLSLMVFYRQPRGAPTIPWDGAIFRFPLSFKRQSKPIIISKPVHQFKLPRHTQPDIVCVGKTGHRGIWTERRWDSDEYWLKRVSIPLPGEEPVTGDLFSRDITLPFELYTIQSLWFEEATGRVVVALHTGDMFIIEL</sequence>
<organism evidence="2 3">
    <name type="scientific">Crucibulum laeve</name>
    <dbReference type="NCBI Taxonomy" id="68775"/>
    <lineage>
        <taxon>Eukaryota</taxon>
        <taxon>Fungi</taxon>
        <taxon>Dikarya</taxon>
        <taxon>Basidiomycota</taxon>
        <taxon>Agaricomycotina</taxon>
        <taxon>Agaricomycetes</taxon>
        <taxon>Agaricomycetidae</taxon>
        <taxon>Agaricales</taxon>
        <taxon>Agaricineae</taxon>
        <taxon>Nidulariaceae</taxon>
        <taxon>Crucibulum</taxon>
    </lineage>
</organism>
<dbReference type="AlphaFoldDB" id="A0A5C3M6N3"/>
<dbReference type="SUPFAM" id="SSF81383">
    <property type="entry name" value="F-box domain"/>
    <property type="match status" value="1"/>
</dbReference>
<dbReference type="PROSITE" id="PS50181">
    <property type="entry name" value="FBOX"/>
    <property type="match status" value="1"/>
</dbReference>
<evidence type="ECO:0000313" key="3">
    <source>
        <dbReference type="Proteomes" id="UP000308652"/>
    </source>
</evidence>
<dbReference type="Proteomes" id="UP000308652">
    <property type="component" value="Unassembled WGS sequence"/>
</dbReference>
<evidence type="ECO:0000259" key="1">
    <source>
        <dbReference type="PROSITE" id="PS50181"/>
    </source>
</evidence>
<evidence type="ECO:0000313" key="2">
    <source>
        <dbReference type="EMBL" id="TFK40343.1"/>
    </source>
</evidence>
<dbReference type="Pfam" id="PF12937">
    <property type="entry name" value="F-box-like"/>
    <property type="match status" value="1"/>
</dbReference>
<dbReference type="InterPro" id="IPR036047">
    <property type="entry name" value="F-box-like_dom_sf"/>
</dbReference>
<feature type="domain" description="F-box" evidence="1">
    <location>
        <begin position="1"/>
        <end position="47"/>
    </location>
</feature>
<reference evidence="2 3" key="1">
    <citation type="journal article" date="2019" name="Nat. Ecol. Evol.">
        <title>Megaphylogeny resolves global patterns of mushroom evolution.</title>
        <authorList>
            <person name="Varga T."/>
            <person name="Krizsan K."/>
            <person name="Foldi C."/>
            <person name="Dima B."/>
            <person name="Sanchez-Garcia M."/>
            <person name="Sanchez-Ramirez S."/>
            <person name="Szollosi G.J."/>
            <person name="Szarkandi J.G."/>
            <person name="Papp V."/>
            <person name="Albert L."/>
            <person name="Andreopoulos W."/>
            <person name="Angelini C."/>
            <person name="Antonin V."/>
            <person name="Barry K.W."/>
            <person name="Bougher N.L."/>
            <person name="Buchanan P."/>
            <person name="Buyck B."/>
            <person name="Bense V."/>
            <person name="Catcheside P."/>
            <person name="Chovatia M."/>
            <person name="Cooper J."/>
            <person name="Damon W."/>
            <person name="Desjardin D."/>
            <person name="Finy P."/>
            <person name="Geml J."/>
            <person name="Haridas S."/>
            <person name="Hughes K."/>
            <person name="Justo A."/>
            <person name="Karasinski D."/>
            <person name="Kautmanova I."/>
            <person name="Kiss B."/>
            <person name="Kocsube S."/>
            <person name="Kotiranta H."/>
            <person name="LaButti K.M."/>
            <person name="Lechner B.E."/>
            <person name="Liimatainen K."/>
            <person name="Lipzen A."/>
            <person name="Lukacs Z."/>
            <person name="Mihaltcheva S."/>
            <person name="Morgado L.N."/>
            <person name="Niskanen T."/>
            <person name="Noordeloos M.E."/>
            <person name="Ohm R.A."/>
            <person name="Ortiz-Santana B."/>
            <person name="Ovrebo C."/>
            <person name="Racz N."/>
            <person name="Riley R."/>
            <person name="Savchenko A."/>
            <person name="Shiryaev A."/>
            <person name="Soop K."/>
            <person name="Spirin V."/>
            <person name="Szebenyi C."/>
            <person name="Tomsovsky M."/>
            <person name="Tulloss R.E."/>
            <person name="Uehling J."/>
            <person name="Grigoriev I.V."/>
            <person name="Vagvolgyi C."/>
            <person name="Papp T."/>
            <person name="Martin F.M."/>
            <person name="Miettinen O."/>
            <person name="Hibbett D.S."/>
            <person name="Nagy L.G."/>
        </authorList>
    </citation>
    <scope>NUCLEOTIDE SEQUENCE [LARGE SCALE GENOMIC DNA]</scope>
    <source>
        <strain evidence="2 3">CBS 166.37</strain>
    </source>
</reference>
<protein>
    <recommendedName>
        <fullName evidence="1">F-box domain-containing protein</fullName>
    </recommendedName>
</protein>
<proteinExistence type="predicted"/>
<dbReference type="EMBL" id="ML213597">
    <property type="protein sequence ID" value="TFK40343.1"/>
    <property type="molecule type" value="Genomic_DNA"/>
</dbReference>
<dbReference type="STRING" id="68775.A0A5C3M6N3"/>
<dbReference type="InterPro" id="IPR001810">
    <property type="entry name" value="F-box_dom"/>
</dbReference>
<dbReference type="Gene3D" id="1.20.1280.50">
    <property type="match status" value="1"/>
</dbReference>
<gene>
    <name evidence="2" type="ORF">BDQ12DRAFT_680778</name>
</gene>
<accession>A0A5C3M6N3</accession>
<name>A0A5C3M6N3_9AGAR</name>